<evidence type="ECO:0000259" key="10">
    <source>
        <dbReference type="PROSITE" id="PS51914"/>
    </source>
</evidence>
<dbReference type="GO" id="GO:0019904">
    <property type="term" value="F:protein domain specific binding"/>
    <property type="evidence" value="ECO:0007669"/>
    <property type="project" value="InterPro"/>
</dbReference>
<dbReference type="InterPro" id="IPR009011">
    <property type="entry name" value="Man6P_isomerase_rcpt-bd_dom_sf"/>
</dbReference>
<dbReference type="GO" id="GO:0005802">
    <property type="term" value="C:trans-Golgi network"/>
    <property type="evidence" value="ECO:0007669"/>
    <property type="project" value="TreeGrafter"/>
</dbReference>
<evidence type="ECO:0000256" key="3">
    <source>
        <dbReference type="ARBA" id="ARBA00022692"/>
    </source>
</evidence>
<dbReference type="SUPFAM" id="SSF50911">
    <property type="entry name" value="Mannose 6-phosphate receptor domain"/>
    <property type="match status" value="1"/>
</dbReference>
<dbReference type="GO" id="GO:0006622">
    <property type="term" value="P:protein targeting to lysosome"/>
    <property type="evidence" value="ECO:0007669"/>
    <property type="project" value="InterPro"/>
</dbReference>
<reference evidence="11" key="1">
    <citation type="submission" date="2020-07" db="EMBL/GenBank/DDBJ databases">
        <title>Multicomponent nature underlies the extraordinary mechanical properties of spider dragline silk.</title>
        <authorList>
            <person name="Kono N."/>
            <person name="Nakamura H."/>
            <person name="Mori M."/>
            <person name="Yoshida Y."/>
            <person name="Ohtoshi R."/>
            <person name="Malay A.D."/>
            <person name="Moran D.A.P."/>
            <person name="Tomita M."/>
            <person name="Numata K."/>
            <person name="Arakawa K."/>
        </authorList>
    </citation>
    <scope>NUCLEOTIDE SEQUENCE</scope>
</reference>
<feature type="transmembrane region" description="Helical" evidence="9">
    <location>
        <begin position="6"/>
        <end position="27"/>
    </location>
</feature>
<comment type="subcellular location">
    <subcellularLocation>
        <location evidence="1">Endomembrane system</location>
    </subcellularLocation>
</comment>
<name>A0A8X6HS45_TRICU</name>
<dbReference type="AlphaFoldDB" id="A0A8X6HS45"/>
<evidence type="ECO:0000256" key="6">
    <source>
        <dbReference type="ARBA" id="ARBA00023136"/>
    </source>
</evidence>
<protein>
    <recommendedName>
        <fullName evidence="10">MRH domain-containing protein</fullName>
    </recommendedName>
</protein>
<dbReference type="PRINTS" id="PR00715">
    <property type="entry name" value="MAN6PRECEPTR"/>
</dbReference>
<dbReference type="OrthoDB" id="29460at2759"/>
<dbReference type="InterPro" id="IPR028927">
    <property type="entry name" value="Man-6-P_rcpt"/>
</dbReference>
<keyword evidence="3 9" id="KW-0812">Transmembrane</keyword>
<sequence length="163" mass="18622">MNDQKYFFKLIYFLTEGFFIANFIFVLPKCRGDCELLQPGQPNETKRQMELLNIIKPLNGLVFEVKDAIAPTNYTYNVSICSHIEGSGPNVAAVQYENGKDKKKFTLGKSNMVDIMGGTDWILLTYYGGDKYGSHCNYTERVTRIMIICDPNVLKVSFQHRVL</sequence>
<evidence type="ECO:0000256" key="2">
    <source>
        <dbReference type="ARBA" id="ARBA00022448"/>
    </source>
</evidence>
<gene>
    <name evidence="11" type="primary">NCL1_56938</name>
    <name evidence="11" type="ORF">TNCT_515381</name>
</gene>
<proteinExistence type="predicted"/>
<dbReference type="GO" id="GO:0005768">
    <property type="term" value="C:endosome"/>
    <property type="evidence" value="ECO:0007669"/>
    <property type="project" value="InterPro"/>
</dbReference>
<evidence type="ECO:0000256" key="9">
    <source>
        <dbReference type="SAM" id="Phobius"/>
    </source>
</evidence>
<evidence type="ECO:0000313" key="12">
    <source>
        <dbReference type="Proteomes" id="UP000887116"/>
    </source>
</evidence>
<dbReference type="InterPro" id="IPR044865">
    <property type="entry name" value="MRH_dom"/>
</dbReference>
<dbReference type="Pfam" id="PF02157">
    <property type="entry name" value="Man-6-P_recep"/>
    <property type="match status" value="1"/>
</dbReference>
<evidence type="ECO:0000313" key="11">
    <source>
        <dbReference type="EMBL" id="GFQ64185.1"/>
    </source>
</evidence>
<keyword evidence="7" id="KW-1015">Disulfide bond</keyword>
<keyword evidence="8" id="KW-0325">Glycoprotein</keyword>
<feature type="domain" description="MRH" evidence="10">
    <location>
        <begin position="32"/>
        <end position="163"/>
    </location>
</feature>
<keyword evidence="5 9" id="KW-1133">Transmembrane helix</keyword>
<dbReference type="PANTHER" id="PTHR15071:SF29">
    <property type="entry name" value="CATION-DEPENDENT MANNOSE-6-PHOSPHATE RECEPTOR"/>
    <property type="match status" value="1"/>
</dbReference>
<evidence type="ECO:0000256" key="4">
    <source>
        <dbReference type="ARBA" id="ARBA00022729"/>
    </source>
</evidence>
<evidence type="ECO:0000256" key="7">
    <source>
        <dbReference type="ARBA" id="ARBA00023157"/>
    </source>
</evidence>
<dbReference type="PANTHER" id="PTHR15071">
    <property type="entry name" value="MANNOSE-6-PHOSPHATE RECEPTOR FAMILY MEMBER"/>
    <property type="match status" value="1"/>
</dbReference>
<dbReference type="PROSITE" id="PS51914">
    <property type="entry name" value="MRH"/>
    <property type="match status" value="1"/>
</dbReference>
<keyword evidence="2" id="KW-0813">Transport</keyword>
<accession>A0A8X6HS45</accession>
<evidence type="ECO:0000256" key="8">
    <source>
        <dbReference type="ARBA" id="ARBA00023180"/>
    </source>
</evidence>
<keyword evidence="4" id="KW-0732">Signal</keyword>
<evidence type="ECO:0000256" key="1">
    <source>
        <dbReference type="ARBA" id="ARBA00004308"/>
    </source>
</evidence>
<keyword evidence="12" id="KW-1185">Reference proteome</keyword>
<dbReference type="Proteomes" id="UP000887116">
    <property type="component" value="Unassembled WGS sequence"/>
</dbReference>
<dbReference type="Gene3D" id="2.70.130.10">
    <property type="entry name" value="Mannose-6-phosphate receptor binding domain"/>
    <property type="match status" value="1"/>
</dbReference>
<dbReference type="EMBL" id="BMAO01000066">
    <property type="protein sequence ID" value="GFQ64185.1"/>
    <property type="molecule type" value="Genomic_DNA"/>
</dbReference>
<evidence type="ECO:0000256" key="5">
    <source>
        <dbReference type="ARBA" id="ARBA00022989"/>
    </source>
</evidence>
<comment type="caution">
    <text evidence="11">The sequence shown here is derived from an EMBL/GenBank/DDBJ whole genome shotgun (WGS) entry which is preliminary data.</text>
</comment>
<keyword evidence="6 9" id="KW-0472">Membrane</keyword>
<dbReference type="InterPro" id="IPR000296">
    <property type="entry name" value="Man-6-P_rcpt_cation_dep"/>
</dbReference>
<organism evidence="11 12">
    <name type="scientific">Trichonephila clavata</name>
    <name type="common">Joro spider</name>
    <name type="synonym">Nephila clavata</name>
    <dbReference type="NCBI Taxonomy" id="2740835"/>
    <lineage>
        <taxon>Eukaryota</taxon>
        <taxon>Metazoa</taxon>
        <taxon>Ecdysozoa</taxon>
        <taxon>Arthropoda</taxon>
        <taxon>Chelicerata</taxon>
        <taxon>Arachnida</taxon>
        <taxon>Araneae</taxon>
        <taxon>Araneomorphae</taxon>
        <taxon>Entelegynae</taxon>
        <taxon>Araneoidea</taxon>
        <taxon>Nephilidae</taxon>
        <taxon>Trichonephila</taxon>
    </lineage>
</organism>